<dbReference type="InterPro" id="IPR014284">
    <property type="entry name" value="RNA_pol_sigma-70_dom"/>
</dbReference>
<evidence type="ECO:0000313" key="9">
    <source>
        <dbReference type="EMBL" id="GEO18690.1"/>
    </source>
</evidence>
<name>A0A512C3A0_9HYPH</name>
<proteinExistence type="inferred from homology"/>
<dbReference type="OrthoDB" id="9797134at2"/>
<dbReference type="GO" id="GO:0016987">
    <property type="term" value="F:sigma factor activity"/>
    <property type="evidence" value="ECO:0007669"/>
    <property type="project" value="UniProtKB-KW"/>
</dbReference>
<dbReference type="Gene3D" id="1.10.1740.10">
    <property type="match status" value="1"/>
</dbReference>
<dbReference type="InterPro" id="IPR036388">
    <property type="entry name" value="WH-like_DNA-bd_sf"/>
</dbReference>
<dbReference type="SUPFAM" id="SSF88946">
    <property type="entry name" value="Sigma2 domain of RNA polymerase sigma factors"/>
    <property type="match status" value="1"/>
</dbReference>
<keyword evidence="10" id="KW-1185">Reference proteome</keyword>
<dbReference type="Pfam" id="PF08281">
    <property type="entry name" value="Sigma70_r4_2"/>
    <property type="match status" value="1"/>
</dbReference>
<feature type="domain" description="RNA polymerase sigma-70 region 2" evidence="7">
    <location>
        <begin position="74"/>
        <end position="135"/>
    </location>
</feature>
<feature type="domain" description="RNA polymerase sigma factor 70 region 4 type 2" evidence="8">
    <location>
        <begin position="163"/>
        <end position="214"/>
    </location>
</feature>
<dbReference type="Proteomes" id="UP000321085">
    <property type="component" value="Unassembled WGS sequence"/>
</dbReference>
<dbReference type="SUPFAM" id="SSF88659">
    <property type="entry name" value="Sigma3 and sigma4 domains of RNA polymerase sigma factors"/>
    <property type="match status" value="1"/>
</dbReference>
<dbReference type="NCBIfam" id="TIGR02937">
    <property type="entry name" value="sigma70-ECF"/>
    <property type="match status" value="1"/>
</dbReference>
<gene>
    <name evidence="9" type="ORF">MAE02_63860</name>
</gene>
<evidence type="ECO:0000256" key="6">
    <source>
        <dbReference type="RuleBase" id="RU000716"/>
    </source>
</evidence>
<dbReference type="InterPro" id="IPR000838">
    <property type="entry name" value="RNA_pol_sigma70_ECF_CS"/>
</dbReference>
<accession>A0A512C3A0</accession>
<evidence type="ECO:0000256" key="3">
    <source>
        <dbReference type="ARBA" id="ARBA00023082"/>
    </source>
</evidence>
<reference evidence="9 10" key="1">
    <citation type="submission" date="2019-07" db="EMBL/GenBank/DDBJ databases">
        <title>Whole genome shotgun sequence of Microvirga aerophila NBRC 106136.</title>
        <authorList>
            <person name="Hosoyama A."/>
            <person name="Uohara A."/>
            <person name="Ohji S."/>
            <person name="Ichikawa N."/>
        </authorList>
    </citation>
    <scope>NUCLEOTIDE SEQUENCE [LARGE SCALE GENOMIC DNA]</scope>
    <source>
        <strain evidence="9 10">NBRC 106136</strain>
    </source>
</reference>
<dbReference type="InterPro" id="IPR013325">
    <property type="entry name" value="RNA_pol_sigma_r2"/>
</dbReference>
<dbReference type="GO" id="GO:0006352">
    <property type="term" value="P:DNA-templated transcription initiation"/>
    <property type="evidence" value="ECO:0007669"/>
    <property type="project" value="InterPro"/>
</dbReference>
<comment type="similarity">
    <text evidence="1 6">Belongs to the sigma-70 factor family. ECF subfamily.</text>
</comment>
<sequence length="244" mass="27686">MARSACSHSHSAPQSKALSDPAWIRRARLRHIHPLTHERQTALIETARAARRWEPSPRLSRVEPALRDQMLGQLPNLRAFALSLTNNPTWADDLVQDTIVRAWANIARFERGTNLGAWLFTILRNLFYSEYRKRRHEVEDPEGAYCEHLTALPEQESALDFAALRRALVQLPPEQREAVILVGAEGRSYEDAAGLCEVAVGTIKSRVNRARTHLAMLLQMKDRHDLDPDRLLQAALQKPAGMVR</sequence>
<comment type="caution">
    <text evidence="9">The sequence shown here is derived from an EMBL/GenBank/DDBJ whole genome shotgun (WGS) entry which is preliminary data.</text>
</comment>
<keyword evidence="4 6" id="KW-0238">DNA-binding</keyword>
<evidence type="ECO:0000256" key="1">
    <source>
        <dbReference type="ARBA" id="ARBA00010641"/>
    </source>
</evidence>
<evidence type="ECO:0000256" key="2">
    <source>
        <dbReference type="ARBA" id="ARBA00023015"/>
    </source>
</evidence>
<organism evidence="9 10">
    <name type="scientific">Microvirga aerophila</name>
    <dbReference type="NCBI Taxonomy" id="670291"/>
    <lineage>
        <taxon>Bacteria</taxon>
        <taxon>Pseudomonadati</taxon>
        <taxon>Pseudomonadota</taxon>
        <taxon>Alphaproteobacteria</taxon>
        <taxon>Hyphomicrobiales</taxon>
        <taxon>Methylobacteriaceae</taxon>
        <taxon>Microvirga</taxon>
    </lineage>
</organism>
<keyword evidence="3 6" id="KW-0731">Sigma factor</keyword>
<dbReference type="InterPro" id="IPR007627">
    <property type="entry name" value="RNA_pol_sigma70_r2"/>
</dbReference>
<evidence type="ECO:0000256" key="4">
    <source>
        <dbReference type="ARBA" id="ARBA00023125"/>
    </source>
</evidence>
<evidence type="ECO:0000259" key="7">
    <source>
        <dbReference type="Pfam" id="PF04542"/>
    </source>
</evidence>
<dbReference type="PROSITE" id="PS01063">
    <property type="entry name" value="SIGMA70_ECF"/>
    <property type="match status" value="1"/>
</dbReference>
<dbReference type="RefSeq" id="WP_114189347.1">
    <property type="nucleotide sequence ID" value="NZ_BJYU01000228.1"/>
</dbReference>
<dbReference type="InterPro" id="IPR013324">
    <property type="entry name" value="RNA_pol_sigma_r3/r4-like"/>
</dbReference>
<dbReference type="Gene3D" id="1.10.10.10">
    <property type="entry name" value="Winged helix-like DNA-binding domain superfamily/Winged helix DNA-binding domain"/>
    <property type="match status" value="1"/>
</dbReference>
<dbReference type="PANTHER" id="PTHR43133:SF25">
    <property type="entry name" value="RNA POLYMERASE SIGMA FACTOR RFAY-RELATED"/>
    <property type="match status" value="1"/>
</dbReference>
<dbReference type="InterPro" id="IPR013249">
    <property type="entry name" value="RNA_pol_sigma70_r4_t2"/>
</dbReference>
<dbReference type="AlphaFoldDB" id="A0A512C3A0"/>
<evidence type="ECO:0000256" key="5">
    <source>
        <dbReference type="ARBA" id="ARBA00023163"/>
    </source>
</evidence>
<dbReference type="Pfam" id="PF04542">
    <property type="entry name" value="Sigma70_r2"/>
    <property type="match status" value="1"/>
</dbReference>
<dbReference type="CDD" id="cd06171">
    <property type="entry name" value="Sigma70_r4"/>
    <property type="match status" value="1"/>
</dbReference>
<dbReference type="GO" id="GO:0003677">
    <property type="term" value="F:DNA binding"/>
    <property type="evidence" value="ECO:0007669"/>
    <property type="project" value="UniProtKB-KW"/>
</dbReference>
<keyword evidence="2 6" id="KW-0805">Transcription regulation</keyword>
<protein>
    <recommendedName>
        <fullName evidence="6">RNA polymerase sigma factor</fullName>
    </recommendedName>
</protein>
<keyword evidence="5 6" id="KW-0804">Transcription</keyword>
<dbReference type="PANTHER" id="PTHR43133">
    <property type="entry name" value="RNA POLYMERASE ECF-TYPE SIGMA FACTO"/>
    <property type="match status" value="1"/>
</dbReference>
<dbReference type="InterPro" id="IPR039425">
    <property type="entry name" value="RNA_pol_sigma-70-like"/>
</dbReference>
<dbReference type="EMBL" id="BJYU01000228">
    <property type="protein sequence ID" value="GEO18690.1"/>
    <property type="molecule type" value="Genomic_DNA"/>
</dbReference>
<evidence type="ECO:0000259" key="8">
    <source>
        <dbReference type="Pfam" id="PF08281"/>
    </source>
</evidence>
<evidence type="ECO:0000313" key="10">
    <source>
        <dbReference type="Proteomes" id="UP000321085"/>
    </source>
</evidence>